<evidence type="ECO:0000256" key="1">
    <source>
        <dbReference type="SAM" id="MobiDB-lite"/>
    </source>
</evidence>
<dbReference type="EMBL" id="WYDN01000011">
    <property type="protein sequence ID" value="NAZ16900.1"/>
    <property type="molecule type" value="Genomic_DNA"/>
</dbReference>
<evidence type="ECO:0000313" key="5">
    <source>
        <dbReference type="Proteomes" id="UP000477543"/>
    </source>
</evidence>
<keyword evidence="4" id="KW-1185">Reference proteome</keyword>
<sequence length="126" mass="14451">MPRSNRPRRQSKPRGNSRGASGGGSRYEADSEADFGSARREDDWMQRARYGVVMLQDAPDGQWHVRKISPLNAQKTYTCPGCHRQITVGVAHLVAWRADHWSGDDAAATARRHWHPRCWETRSYKY</sequence>
<feature type="region of interest" description="Disordered" evidence="1">
    <location>
        <begin position="1"/>
        <end position="40"/>
    </location>
</feature>
<dbReference type="RefSeq" id="WP_047118755.1">
    <property type="nucleotide sequence ID" value="NZ_CM125969.1"/>
</dbReference>
<reference evidence="3 4" key="1">
    <citation type="submission" date="2018-01" db="EMBL/GenBank/DDBJ databases">
        <title>Glutamicibacter soli strain NHPC-3 Whole genome sequence and assembly.</title>
        <authorList>
            <person name="Choudhury P."/>
            <person name="Gupta D."/>
            <person name="Sengupta K."/>
            <person name="Jawed A."/>
            <person name="Sultana N."/>
            <person name="Saha P."/>
        </authorList>
    </citation>
    <scope>NUCLEOTIDE SEQUENCE [LARGE SCALE GENOMIC DNA]</scope>
    <source>
        <strain evidence="3 4">NHPC-3</strain>
    </source>
</reference>
<gene>
    <name evidence="3" type="ORF">C1H84_15865</name>
    <name evidence="2" type="ORF">GT020_12640</name>
</gene>
<dbReference type="AlphaFoldDB" id="A0A365Y9T5"/>
<organism evidence="3 4">
    <name type="scientific">Glutamicibacter soli</name>
    <dbReference type="NCBI Taxonomy" id="453836"/>
    <lineage>
        <taxon>Bacteria</taxon>
        <taxon>Bacillati</taxon>
        <taxon>Actinomycetota</taxon>
        <taxon>Actinomycetes</taxon>
        <taxon>Micrococcales</taxon>
        <taxon>Micrococcaceae</taxon>
        <taxon>Glutamicibacter</taxon>
    </lineage>
</organism>
<dbReference type="EMBL" id="POAF01000008">
    <property type="protein sequence ID" value="RBL99450.1"/>
    <property type="molecule type" value="Genomic_DNA"/>
</dbReference>
<protein>
    <submittedName>
        <fullName evidence="3">ATP/GTP-binding protein</fullName>
    </submittedName>
</protein>
<comment type="caution">
    <text evidence="3">The sequence shown here is derived from an EMBL/GenBank/DDBJ whole genome shotgun (WGS) entry which is preliminary data.</text>
</comment>
<evidence type="ECO:0000313" key="2">
    <source>
        <dbReference type="EMBL" id="NAZ16900.1"/>
    </source>
</evidence>
<evidence type="ECO:0000313" key="4">
    <source>
        <dbReference type="Proteomes" id="UP000252167"/>
    </source>
</evidence>
<feature type="compositionally biased region" description="Basic residues" evidence="1">
    <location>
        <begin position="1"/>
        <end position="12"/>
    </location>
</feature>
<evidence type="ECO:0000313" key="3">
    <source>
        <dbReference type="EMBL" id="RBL99450.1"/>
    </source>
</evidence>
<dbReference type="Proteomes" id="UP000477543">
    <property type="component" value="Unassembled WGS sequence"/>
</dbReference>
<name>A0A365Y9T5_9MICC</name>
<proteinExistence type="predicted"/>
<dbReference type="Proteomes" id="UP000252167">
    <property type="component" value="Unassembled WGS sequence"/>
</dbReference>
<reference evidence="2 5" key="2">
    <citation type="submission" date="2020-01" db="EMBL/GenBank/DDBJ databases">
        <title>Glutamicibacter soli M275.</title>
        <authorList>
            <person name="Meng X."/>
        </authorList>
    </citation>
    <scope>NUCLEOTIDE SEQUENCE [LARGE SCALE GENOMIC DNA]</scope>
    <source>
        <strain evidence="2 5">M275</strain>
    </source>
</reference>
<accession>A0A365Y9T5</accession>